<reference evidence="2" key="1">
    <citation type="journal article" date="2008" name="Nature">
        <title>The amphioxus genome and the evolution of the chordate karyotype.</title>
        <authorList>
            <consortium name="US DOE Joint Genome Institute (JGI-PGF)"/>
            <person name="Putnam N.H."/>
            <person name="Butts T."/>
            <person name="Ferrier D.E.K."/>
            <person name="Furlong R.F."/>
            <person name="Hellsten U."/>
            <person name="Kawashima T."/>
            <person name="Robinson-Rechavi M."/>
            <person name="Shoguchi E."/>
            <person name="Terry A."/>
            <person name="Yu J.-K."/>
            <person name="Benito-Gutierrez E.L."/>
            <person name="Dubchak I."/>
            <person name="Garcia-Fernandez J."/>
            <person name="Gibson-Brown J.J."/>
            <person name="Grigoriev I.V."/>
            <person name="Horton A.C."/>
            <person name="de Jong P.J."/>
            <person name="Jurka J."/>
            <person name="Kapitonov V.V."/>
            <person name="Kohara Y."/>
            <person name="Kuroki Y."/>
            <person name="Lindquist E."/>
            <person name="Lucas S."/>
            <person name="Osoegawa K."/>
            <person name="Pennacchio L.A."/>
            <person name="Salamov A.A."/>
            <person name="Satou Y."/>
            <person name="Sauka-Spengler T."/>
            <person name="Schmutz J."/>
            <person name="Shin-I T."/>
            <person name="Toyoda A."/>
            <person name="Bronner-Fraser M."/>
            <person name="Fujiyama A."/>
            <person name="Holland L.Z."/>
            <person name="Holland P.W.H."/>
            <person name="Satoh N."/>
            <person name="Rokhsar D.S."/>
        </authorList>
    </citation>
    <scope>NUCLEOTIDE SEQUENCE [LARGE SCALE GENOMIC DNA]</scope>
    <source>
        <strain evidence="2">S238N-H82</strain>
        <tissue evidence="2">Testes</tissue>
    </source>
</reference>
<feature type="region of interest" description="Disordered" evidence="1">
    <location>
        <begin position="302"/>
        <end position="429"/>
    </location>
</feature>
<feature type="region of interest" description="Disordered" evidence="1">
    <location>
        <begin position="949"/>
        <end position="997"/>
    </location>
</feature>
<feature type="compositionally biased region" description="Basic and acidic residues" evidence="1">
    <location>
        <begin position="54"/>
        <end position="68"/>
    </location>
</feature>
<feature type="region of interest" description="Disordered" evidence="1">
    <location>
        <begin position="572"/>
        <end position="612"/>
    </location>
</feature>
<feature type="compositionally biased region" description="Low complexity" evidence="1">
    <location>
        <begin position="766"/>
        <end position="776"/>
    </location>
</feature>
<feature type="region of interest" description="Disordered" evidence="1">
    <location>
        <begin position="43"/>
        <end position="135"/>
    </location>
</feature>
<feature type="compositionally biased region" description="Polar residues" evidence="1">
    <location>
        <begin position="751"/>
        <end position="765"/>
    </location>
</feature>
<feature type="compositionally biased region" description="Low complexity" evidence="1">
    <location>
        <begin position="670"/>
        <end position="686"/>
    </location>
</feature>
<evidence type="ECO:0000256" key="1">
    <source>
        <dbReference type="SAM" id="MobiDB-lite"/>
    </source>
</evidence>
<feature type="compositionally biased region" description="Basic residues" evidence="1">
    <location>
        <begin position="777"/>
        <end position="792"/>
    </location>
</feature>
<feature type="compositionally biased region" description="Pro residues" evidence="1">
    <location>
        <begin position="957"/>
        <end position="971"/>
    </location>
</feature>
<dbReference type="AlphaFoldDB" id="C3YKE0"/>
<gene>
    <name evidence="2" type="ORF">BRAFLDRAFT_93432</name>
</gene>
<feature type="compositionally biased region" description="Basic residues" evidence="1">
    <location>
        <begin position="820"/>
        <end position="836"/>
    </location>
</feature>
<feature type="compositionally biased region" description="Basic and acidic residues" evidence="1">
    <location>
        <begin position="876"/>
        <end position="888"/>
    </location>
</feature>
<feature type="compositionally biased region" description="Basic residues" evidence="1">
    <location>
        <begin position="692"/>
        <end position="704"/>
    </location>
</feature>
<organism>
    <name type="scientific">Branchiostoma floridae</name>
    <name type="common">Florida lancelet</name>
    <name type="synonym">Amphioxus</name>
    <dbReference type="NCBI Taxonomy" id="7739"/>
    <lineage>
        <taxon>Eukaryota</taxon>
        <taxon>Metazoa</taxon>
        <taxon>Chordata</taxon>
        <taxon>Cephalochordata</taxon>
        <taxon>Leptocardii</taxon>
        <taxon>Amphioxiformes</taxon>
        <taxon>Branchiostomatidae</taxon>
        <taxon>Branchiostoma</taxon>
    </lineage>
</organism>
<dbReference type="InParanoid" id="C3YKE0"/>
<feature type="compositionally biased region" description="Polar residues" evidence="1">
    <location>
        <begin position="392"/>
        <end position="404"/>
    </location>
</feature>
<protein>
    <submittedName>
        <fullName evidence="2">Uncharacterized protein</fullName>
    </submittedName>
</protein>
<feature type="region of interest" description="Disordered" evidence="1">
    <location>
        <begin position="637"/>
        <end position="898"/>
    </location>
</feature>
<name>C3YKE0_BRAFL</name>
<accession>C3YKE0</accession>
<feature type="compositionally biased region" description="Basic residues" evidence="1">
    <location>
        <begin position="125"/>
        <end position="135"/>
    </location>
</feature>
<feature type="compositionally biased region" description="Low complexity" evidence="1">
    <location>
        <begin position="374"/>
        <end position="385"/>
    </location>
</feature>
<feature type="compositionally biased region" description="Polar residues" evidence="1">
    <location>
        <begin position="652"/>
        <end position="662"/>
    </location>
</feature>
<feature type="compositionally biased region" description="Polar residues" evidence="1">
    <location>
        <begin position="837"/>
        <end position="863"/>
    </location>
</feature>
<feature type="compositionally biased region" description="Basic and acidic residues" evidence="1">
    <location>
        <begin position="345"/>
        <end position="359"/>
    </location>
</feature>
<dbReference type="EMBL" id="GG666522">
    <property type="protein sequence ID" value="EEN59184.1"/>
    <property type="molecule type" value="Genomic_DNA"/>
</dbReference>
<evidence type="ECO:0000313" key="2">
    <source>
        <dbReference type="EMBL" id="EEN59184.1"/>
    </source>
</evidence>
<feature type="compositionally biased region" description="Low complexity" evidence="1">
    <location>
        <begin position="717"/>
        <end position="731"/>
    </location>
</feature>
<feature type="compositionally biased region" description="Low complexity" evidence="1">
    <location>
        <begin position="794"/>
        <end position="811"/>
    </location>
</feature>
<feature type="compositionally biased region" description="Basic residues" evidence="1">
    <location>
        <begin position="92"/>
        <end position="113"/>
    </location>
</feature>
<proteinExistence type="predicted"/>
<sequence length="1064" mass="116789">MYPSLLINLSVYLYLERSKRFCVLFAQGAVFLQRTDEDQTLIAQSSDKSTVPKRGAETSSRDRSHEPYRSPWLSSDADSEDSSGGERNPSRDRRRHKHKKHHSRRKTSSRHTPSKVAHVSAVRAREKKRRPSPPHVVLKLRRVASSPHPTTKGTASTGRHNKEYVVIHGNKFKTHKVGHGDTGSFKRQFSTMGSDESYRKVSKDNRRRISYEQYKANLKRSASHKSRVGARATFAPFATAHTSNVSGETEKSYTFDSQILKARPLSQSEEQRLAEVTARIRARTGAICPLTAEYSLKKMHIPARRPTSSQVERVRAKNKIASKDSTGGETTKPADSVMSCDTEAGDARRHGNGIKRADIHGQQLTSQRKPLVSPPISLTSPTKPLTSPPTPVQNASDNNQQQVETAKDEPTSRQHSIWSSDSESESSDDECWCMECFKSRIMGWHVPHVDKFAAMKQAGENQTITSVPAVVTATADVQESAETAVATSALSEIPKPEESHAGTTTASTITVKDVSAVTETTSAETRSQNSIETPMTAVLPISATSTTMMQPMSPLAPKDHITLEEALATLVTAESEGSPKTAEEESTKIKTPSHEFSQVNRKSAKSSSSPSQEEWFKIFLDEAFVDFRPVSPTGSIHSSLFGSSKSSEENQTDFSLDTTTRPGQKKAHVSESTQGSASSYSSSRPSNDNNVRSHKTRTVSKKRAQSSPDTSSDKSARGSTSGTTASLSVLSIKGRDDGINGSKKRARSKSDTNSSKDGQDIGNTCSDTSSSSLSINKSHRAGKMIAHRKRARSSSETSSTKSGQSSTNTSTRKTLLSVGKKSRRGDKMNGSKKRTGRISNTSSGKSARGTTSASASLSHLPDNNKTHYCGKKKRVRPDPDHASVEKSTRTKSSGQRPLVSMYFSCEPIDFFAPDEKRDDSDDGYETPWNFGVTPNLSLSRLDDGLWHSSKPVRSLSRPPPLPPPLYHPRPPGLEHIKDSPPPTSPGSPRHPSYPLRYGATGRSKPAHYYMAPYHRVGVLEHIGSPLQSTSTCPDHMVARYQNYLWIEPYDWEGTDMCDMFDATE</sequence>